<dbReference type="KEGG" id="elv:FNIIJ_298"/>
<reference evidence="6 7" key="1">
    <citation type="journal article" date="2014" name="Genome Biol. Evol.">
        <title>Genome sequence of "Candidatus Walczuchella monophlebidarum" the flavobacterial endosymbiont of Llaveia axin axin (Hemiptera: Coccoidea: Monophlebidae).</title>
        <authorList>
            <person name="Rosas-Perez T."/>
            <person name="Rosenblueth M."/>
            <person name="Rincon-Rosales R."/>
            <person name="Mora J."/>
            <person name="Martinez-Romero E."/>
        </authorList>
    </citation>
    <scope>NUCLEOTIDE SEQUENCE [LARGE SCALE GENOMIC DNA]</scope>
    <source>
        <strain evidence="6">FNIIJ</strain>
    </source>
</reference>
<dbReference type="NCBIfam" id="TIGR00093">
    <property type="entry name" value="pseudouridine synthase"/>
    <property type="match status" value="1"/>
</dbReference>
<dbReference type="InterPro" id="IPR000748">
    <property type="entry name" value="PsdUridine_synth_RsuA/RluB/E/F"/>
</dbReference>
<dbReference type="Gene3D" id="3.30.70.1560">
    <property type="entry name" value="Alpha-L RNA-binding motif"/>
    <property type="match status" value="1"/>
</dbReference>
<dbReference type="EMBL" id="CP006873">
    <property type="protein sequence ID" value="AID37546.1"/>
    <property type="molecule type" value="Genomic_DNA"/>
</dbReference>
<feature type="domain" description="RNA-binding S4" evidence="5">
    <location>
        <begin position="10"/>
        <end position="68"/>
    </location>
</feature>
<dbReference type="InterPro" id="IPR002942">
    <property type="entry name" value="S4_RNA-bd"/>
</dbReference>
<comment type="similarity">
    <text evidence="1 4">Belongs to the pseudouridine synthase RsuA family.</text>
</comment>
<evidence type="ECO:0000256" key="3">
    <source>
        <dbReference type="PROSITE-ProRule" id="PRU00182"/>
    </source>
</evidence>
<keyword evidence="2 4" id="KW-0413">Isomerase</keyword>
<dbReference type="PROSITE" id="PS01149">
    <property type="entry name" value="PSI_RSU"/>
    <property type="match status" value="1"/>
</dbReference>
<dbReference type="Gene3D" id="3.10.290.10">
    <property type="entry name" value="RNA-binding S4 domain"/>
    <property type="match status" value="1"/>
</dbReference>
<dbReference type="GO" id="GO:0000455">
    <property type="term" value="P:enzyme-directed rRNA pseudouridine synthesis"/>
    <property type="evidence" value="ECO:0007669"/>
    <property type="project" value="UniProtKB-ARBA"/>
</dbReference>
<organism evidence="6 7">
    <name type="scientific">Candidatus Walczuchella monophlebidarum</name>
    <dbReference type="NCBI Taxonomy" id="1415657"/>
    <lineage>
        <taxon>Bacteria</taxon>
        <taxon>Pseudomonadati</taxon>
        <taxon>Bacteroidota</taxon>
        <taxon>Flavobacteriia</taxon>
        <taxon>Flavobacteriales</taxon>
        <taxon>Candidatus Walczuchella</taxon>
    </lineage>
</organism>
<dbReference type="InterPro" id="IPR020094">
    <property type="entry name" value="TruA/RsuA/RluB/E/F_N"/>
</dbReference>
<dbReference type="SUPFAM" id="SSF55174">
    <property type="entry name" value="Alpha-L RNA-binding motif"/>
    <property type="match status" value="1"/>
</dbReference>
<dbReference type="Pfam" id="PF00849">
    <property type="entry name" value="PseudoU_synth_2"/>
    <property type="match status" value="1"/>
</dbReference>
<dbReference type="InterPro" id="IPR020103">
    <property type="entry name" value="PsdUridine_synth_cat_dom_sf"/>
</dbReference>
<protein>
    <recommendedName>
        <fullName evidence="4">Pseudouridine synthase</fullName>
        <ecNumber evidence="4">5.4.99.-</ecNumber>
    </recommendedName>
</protein>
<dbReference type="GO" id="GO:0003723">
    <property type="term" value="F:RNA binding"/>
    <property type="evidence" value="ECO:0007669"/>
    <property type="project" value="UniProtKB-KW"/>
</dbReference>
<sequence length="246" mass="28946">MKLKKILKGIRLNRYLAHSGVSSRRTSETFIKTGIVEINGKIVKEPGYRVFPNDRVKFYNRFLYPEEKVYILLNKPKGFITTTRDEKNRKTVMDLVSNASPYRLYPVGRLDKQTTGVLLFTNNGDLAEKMIHPKYKIRKIYHVRLNRKFKIFDFETIKKGINFPEGKAKIDVISYIPGIPKNRVSLTLHIGWNRIVRRIFEYLGYKIVNLDRISFCGLTKKSLKKGQWRIITEKERKSLEKFVSQK</sequence>
<evidence type="ECO:0000256" key="4">
    <source>
        <dbReference type="RuleBase" id="RU003887"/>
    </source>
</evidence>
<gene>
    <name evidence="6" type="primary">rluB</name>
    <name evidence="6" type="ORF">FNIIJ_298</name>
</gene>
<dbReference type="PANTHER" id="PTHR47683">
    <property type="entry name" value="PSEUDOURIDINE SYNTHASE FAMILY PROTEIN-RELATED"/>
    <property type="match status" value="1"/>
</dbReference>
<dbReference type="InterPro" id="IPR018496">
    <property type="entry name" value="PsdUridine_synth_RsuA/RluB_CS"/>
</dbReference>
<evidence type="ECO:0000313" key="7">
    <source>
        <dbReference type="Proteomes" id="UP000027148"/>
    </source>
</evidence>
<dbReference type="InterPro" id="IPR042092">
    <property type="entry name" value="PsdUridine_s_RsuA/RluB/E/F_cat"/>
</dbReference>
<keyword evidence="7" id="KW-1185">Reference proteome</keyword>
<dbReference type="InterPro" id="IPR036986">
    <property type="entry name" value="S4_RNA-bd_sf"/>
</dbReference>
<evidence type="ECO:0000313" key="6">
    <source>
        <dbReference type="EMBL" id="AID37546.1"/>
    </source>
</evidence>
<evidence type="ECO:0000259" key="5">
    <source>
        <dbReference type="SMART" id="SM00363"/>
    </source>
</evidence>
<proteinExistence type="inferred from homology"/>
<dbReference type="Gene3D" id="3.30.70.580">
    <property type="entry name" value="Pseudouridine synthase I, catalytic domain, N-terminal subdomain"/>
    <property type="match status" value="1"/>
</dbReference>
<dbReference type="STRING" id="1415657.FNIIJ_298"/>
<name>A0A068DSD8_9FLAO</name>
<accession>A0A068DSD8</accession>
<dbReference type="Pfam" id="PF01479">
    <property type="entry name" value="S4"/>
    <property type="match status" value="1"/>
</dbReference>
<dbReference type="InterPro" id="IPR050343">
    <property type="entry name" value="RsuA_PseudoU_synthase"/>
</dbReference>
<dbReference type="SUPFAM" id="SSF55120">
    <property type="entry name" value="Pseudouridine synthase"/>
    <property type="match status" value="1"/>
</dbReference>
<dbReference type="EC" id="5.4.99.-" evidence="4"/>
<dbReference type="AlphaFoldDB" id="A0A068DSD8"/>
<dbReference type="PROSITE" id="PS50889">
    <property type="entry name" value="S4"/>
    <property type="match status" value="1"/>
</dbReference>
<dbReference type="CDD" id="cd00165">
    <property type="entry name" value="S4"/>
    <property type="match status" value="1"/>
</dbReference>
<dbReference type="Proteomes" id="UP000027148">
    <property type="component" value="Chromosome"/>
</dbReference>
<dbReference type="CDD" id="cd02870">
    <property type="entry name" value="PseudoU_synth_RsuA_like"/>
    <property type="match status" value="1"/>
</dbReference>
<dbReference type="RefSeq" id="WP_233485140.1">
    <property type="nucleotide sequence ID" value="NZ_CP006873.1"/>
</dbReference>
<dbReference type="HOGENOM" id="CLU_024979_1_2_10"/>
<dbReference type="GO" id="GO:0120159">
    <property type="term" value="F:rRNA pseudouridine synthase activity"/>
    <property type="evidence" value="ECO:0007669"/>
    <property type="project" value="UniProtKB-ARBA"/>
</dbReference>
<evidence type="ECO:0000256" key="1">
    <source>
        <dbReference type="ARBA" id="ARBA00008348"/>
    </source>
</evidence>
<dbReference type="InterPro" id="IPR006145">
    <property type="entry name" value="PsdUridine_synth_RsuA/RluA"/>
</dbReference>
<keyword evidence="3" id="KW-0694">RNA-binding</keyword>
<evidence type="ECO:0000256" key="2">
    <source>
        <dbReference type="ARBA" id="ARBA00023235"/>
    </source>
</evidence>
<dbReference type="SMART" id="SM00363">
    <property type="entry name" value="S4"/>
    <property type="match status" value="1"/>
</dbReference>
<dbReference type="PANTHER" id="PTHR47683:SF2">
    <property type="entry name" value="RNA-BINDING S4 DOMAIN-CONTAINING PROTEIN"/>
    <property type="match status" value="1"/>
</dbReference>